<evidence type="ECO:0000256" key="2">
    <source>
        <dbReference type="ARBA" id="ARBA00022448"/>
    </source>
</evidence>
<comment type="caution">
    <text evidence="14">The sequence shown here is derived from an EMBL/GenBank/DDBJ whole genome shotgun (WGS) entry which is preliminary data.</text>
</comment>
<dbReference type="PANTHER" id="PTHR32552">
    <property type="entry name" value="FERRICHROME IRON RECEPTOR-RELATED"/>
    <property type="match status" value="1"/>
</dbReference>
<keyword evidence="7" id="KW-0406">Ion transport</keyword>
<dbReference type="InterPro" id="IPR039426">
    <property type="entry name" value="TonB-dep_rcpt-like"/>
</dbReference>
<keyword evidence="6" id="KW-0408">Iron</keyword>
<evidence type="ECO:0000256" key="4">
    <source>
        <dbReference type="ARBA" id="ARBA00022496"/>
    </source>
</evidence>
<keyword evidence="15" id="KW-1185">Reference proteome</keyword>
<dbReference type="Proteomes" id="UP000238954">
    <property type="component" value="Chromosome"/>
</dbReference>
<dbReference type="InterPro" id="IPR012910">
    <property type="entry name" value="Plug_dom"/>
</dbReference>
<dbReference type="InterPro" id="IPR036942">
    <property type="entry name" value="Beta-barrel_TonB_sf"/>
</dbReference>
<dbReference type="Pfam" id="PF07660">
    <property type="entry name" value="STN"/>
    <property type="match status" value="1"/>
</dbReference>
<organism evidence="14 15">
    <name type="scientific">Sphingopyxis lindanitolerans</name>
    <dbReference type="NCBI Taxonomy" id="2054227"/>
    <lineage>
        <taxon>Bacteria</taxon>
        <taxon>Pseudomonadati</taxon>
        <taxon>Pseudomonadota</taxon>
        <taxon>Alphaproteobacteria</taxon>
        <taxon>Sphingomonadales</taxon>
        <taxon>Sphingomonadaceae</taxon>
        <taxon>Sphingopyxis</taxon>
    </lineage>
</organism>
<name>A0A2S8B0Q1_9SPHN</name>
<evidence type="ECO:0000259" key="13">
    <source>
        <dbReference type="SMART" id="SM00965"/>
    </source>
</evidence>
<evidence type="ECO:0000256" key="9">
    <source>
        <dbReference type="ARBA" id="ARBA00023136"/>
    </source>
</evidence>
<dbReference type="AlphaFoldDB" id="A0A2S8B0Q1"/>
<keyword evidence="4" id="KW-0410">Iron transport</keyword>
<dbReference type="Pfam" id="PF07715">
    <property type="entry name" value="Plug"/>
    <property type="match status" value="1"/>
</dbReference>
<feature type="chain" id="PRO_5015645995" evidence="12">
    <location>
        <begin position="23"/>
        <end position="790"/>
    </location>
</feature>
<reference evidence="15" key="1">
    <citation type="submission" date="2017-11" db="EMBL/GenBank/DDBJ databases">
        <title>The complete genome sequence of Sphingopyxis pomeranensis sp. nov. strain WS5A3p.</title>
        <authorList>
            <person name="Kaminski M.A."/>
        </authorList>
    </citation>
    <scope>NUCLEOTIDE SEQUENCE [LARGE SCALE GENOMIC DNA]</scope>
    <source>
        <strain evidence="15">WS5A3p</strain>
    </source>
</reference>
<keyword evidence="2" id="KW-0813">Transport</keyword>
<evidence type="ECO:0000256" key="6">
    <source>
        <dbReference type="ARBA" id="ARBA00023004"/>
    </source>
</evidence>
<keyword evidence="3" id="KW-1134">Transmembrane beta strand</keyword>
<gene>
    <name evidence="14" type="ORF">CVO77_12610</name>
</gene>
<protein>
    <submittedName>
        <fullName evidence="14">TonB-dependent receptor</fullName>
    </submittedName>
</protein>
<evidence type="ECO:0000256" key="1">
    <source>
        <dbReference type="ARBA" id="ARBA00004571"/>
    </source>
</evidence>
<comment type="similarity">
    <text evidence="11">Belongs to the TonB-dependent receptor family.</text>
</comment>
<dbReference type="Gene3D" id="2.40.170.20">
    <property type="entry name" value="TonB-dependent receptor, beta-barrel domain"/>
    <property type="match status" value="1"/>
</dbReference>
<keyword evidence="5" id="KW-0812">Transmembrane</keyword>
<feature type="signal peptide" evidence="12">
    <location>
        <begin position="1"/>
        <end position="22"/>
    </location>
</feature>
<dbReference type="EMBL" id="PHFW01000003">
    <property type="protein sequence ID" value="PQM25946.1"/>
    <property type="molecule type" value="Genomic_DNA"/>
</dbReference>
<evidence type="ECO:0000256" key="10">
    <source>
        <dbReference type="ARBA" id="ARBA00023237"/>
    </source>
</evidence>
<evidence type="ECO:0000313" key="14">
    <source>
        <dbReference type="EMBL" id="PQM25946.1"/>
    </source>
</evidence>
<dbReference type="Gene3D" id="3.55.50.30">
    <property type="match status" value="1"/>
</dbReference>
<evidence type="ECO:0000256" key="11">
    <source>
        <dbReference type="RuleBase" id="RU003357"/>
    </source>
</evidence>
<feature type="domain" description="Secretin/TonB short N-terminal" evidence="13">
    <location>
        <begin position="48"/>
        <end position="99"/>
    </location>
</feature>
<evidence type="ECO:0000256" key="7">
    <source>
        <dbReference type="ARBA" id="ARBA00023065"/>
    </source>
</evidence>
<accession>A0A2S8B0Q1</accession>
<dbReference type="InterPro" id="IPR000531">
    <property type="entry name" value="Beta-barrel_TonB"/>
</dbReference>
<evidence type="ECO:0000256" key="3">
    <source>
        <dbReference type="ARBA" id="ARBA00022452"/>
    </source>
</evidence>
<comment type="subcellular location">
    <subcellularLocation>
        <location evidence="1">Cell outer membrane</location>
        <topology evidence="1">Multi-pass membrane protein</topology>
    </subcellularLocation>
</comment>
<evidence type="ECO:0000313" key="15">
    <source>
        <dbReference type="Proteomes" id="UP000238954"/>
    </source>
</evidence>
<evidence type="ECO:0000256" key="5">
    <source>
        <dbReference type="ARBA" id="ARBA00022692"/>
    </source>
</evidence>
<sequence>MTWTHLIPVAAIAIWTASPAAAAESQRFDIPAQRLDNALITLGNAAQISIGGIDQRLAGARSKAVHGRMTIAQALTTMLRGTGFTYQIVDTQTVRIVALAPRSKPVRPAPRPAVPPPRASAAAPAPAEIVVTATKQGQALDSYPGTAHIQSVGGIGLGENQGTAAFIARIPTLTSTNLGPGRNKLFVRGIADSSFSGPTQSTVGLYLGDLRLTYNAPEPDLRLYDIDRIEVIEGPQGTLYGAGALGGIVRIVPKMADNGGFHASATVGRSVTRDAEPGYDLGGMLNIPVIADRMALRVVGYNQVEGGYIDNATLGMRNTNRTRIDGARANLRVEPGDNWTIDLNAVIQNIDTRDGQYADIDQPLRTHAANIAQPHDNDFKATGLEIAKDWGDLKLLSSTGIVDHDLSDTFDATGYGGNPEIQIFQGHEAIRLLTHETRLSHGMPSGNSWVAGVSLVRNIDRIDRRLGPLGAPVTLAQLRNQKTEVAIFGEATQRIAPRLSGTLGGRVVFAETIGELMGGSGEDFEPKRRQIRVLPTAALSWKPTSDLLTFLRYQSGFRSGGIAITGGQINSAQRFDSDSIHNVELGVRFGSEADSARPRFSGGITAFYSIWTSIQADLIGSDGLPFTENIGRGTVYGAEINGRWHVTDHLFFDGALFINRSALTNPVEGLEEADERPLPNVARTGGRFTAAWESPLSDRLSLKLDGTVRLIGASSLGTTAPLILEHGETTQLDFSASLAARDWALTLDATNLLNVSGNSFSYGNPFTVALGKQITPLRPRTVRVALRLGF</sequence>
<keyword evidence="8 11" id="KW-0798">TonB box</keyword>
<dbReference type="SMART" id="SM00965">
    <property type="entry name" value="STN"/>
    <property type="match status" value="1"/>
</dbReference>
<dbReference type="PANTHER" id="PTHR32552:SF81">
    <property type="entry name" value="TONB-DEPENDENT OUTER MEMBRANE RECEPTOR"/>
    <property type="match status" value="1"/>
</dbReference>
<proteinExistence type="inferred from homology"/>
<dbReference type="GO" id="GO:0009279">
    <property type="term" value="C:cell outer membrane"/>
    <property type="evidence" value="ECO:0007669"/>
    <property type="project" value="UniProtKB-SubCell"/>
</dbReference>
<dbReference type="GO" id="GO:0006826">
    <property type="term" value="P:iron ion transport"/>
    <property type="evidence" value="ECO:0007669"/>
    <property type="project" value="UniProtKB-KW"/>
</dbReference>
<dbReference type="OrthoDB" id="9760333at2"/>
<keyword evidence="10" id="KW-0998">Cell outer membrane</keyword>
<keyword evidence="14" id="KW-0675">Receptor</keyword>
<keyword evidence="12" id="KW-0732">Signal</keyword>
<evidence type="ECO:0000256" key="12">
    <source>
        <dbReference type="SAM" id="SignalP"/>
    </source>
</evidence>
<dbReference type="Pfam" id="PF00593">
    <property type="entry name" value="TonB_dep_Rec_b-barrel"/>
    <property type="match status" value="1"/>
</dbReference>
<dbReference type="RefSeq" id="WP_105999368.1">
    <property type="nucleotide sequence ID" value="NZ_CM009578.1"/>
</dbReference>
<dbReference type="InterPro" id="IPR011662">
    <property type="entry name" value="Secretin/TonB_short_N"/>
</dbReference>
<evidence type="ECO:0000256" key="8">
    <source>
        <dbReference type="ARBA" id="ARBA00023077"/>
    </source>
</evidence>
<dbReference type="SUPFAM" id="SSF56935">
    <property type="entry name" value="Porins"/>
    <property type="match status" value="1"/>
</dbReference>
<keyword evidence="9 11" id="KW-0472">Membrane</keyword>